<accession>A0A024QH27</accession>
<keyword evidence="3" id="KW-1185">Reference proteome</keyword>
<reference evidence="2 3" key="1">
    <citation type="submission" date="2014-03" db="EMBL/GenBank/DDBJ databases">
        <authorList>
            <person name="Urmite Genomes U."/>
        </authorList>
    </citation>
    <scope>NUCLEOTIDE SEQUENCE [LARGE SCALE GENOMIC DNA]</scope>
    <source>
        <strain evidence="2 3">Vm-5</strain>
    </source>
</reference>
<dbReference type="Proteomes" id="UP000028875">
    <property type="component" value="Unassembled WGS sequence"/>
</dbReference>
<feature type="transmembrane region" description="Helical" evidence="1">
    <location>
        <begin position="107"/>
        <end position="129"/>
    </location>
</feature>
<keyword evidence="1" id="KW-0472">Membrane</keyword>
<proteinExistence type="predicted"/>
<evidence type="ECO:0000256" key="1">
    <source>
        <dbReference type="SAM" id="Phobius"/>
    </source>
</evidence>
<reference evidence="3" key="2">
    <citation type="submission" date="2014-05" db="EMBL/GenBank/DDBJ databases">
        <title>Draft genome sequence of Virgibacillus massiliensis Vm-5.</title>
        <authorList>
            <person name="Khelaifia S."/>
            <person name="Croce O."/>
            <person name="Lagier J.C."/>
            <person name="Raoult D."/>
        </authorList>
    </citation>
    <scope>NUCLEOTIDE SEQUENCE [LARGE SCALE GENOMIC DNA]</scope>
    <source>
        <strain evidence="3">Vm-5</strain>
    </source>
</reference>
<comment type="caution">
    <text evidence="2">The sequence shown here is derived from an EMBL/GenBank/DDBJ whole genome shotgun (WGS) entry which is preliminary data.</text>
</comment>
<keyword evidence="1" id="KW-1133">Transmembrane helix</keyword>
<feature type="transmembrane region" description="Helical" evidence="1">
    <location>
        <begin position="36"/>
        <end position="55"/>
    </location>
</feature>
<feature type="transmembrane region" description="Helical" evidence="1">
    <location>
        <begin position="12"/>
        <end position="30"/>
    </location>
</feature>
<keyword evidence="1" id="KW-0812">Transmembrane</keyword>
<dbReference type="eggNOG" id="ENOG50341I3">
    <property type="taxonomic scope" value="Bacteria"/>
</dbReference>
<organism evidence="2 3">
    <name type="scientific">Virgibacillus massiliensis</name>
    <dbReference type="NCBI Taxonomy" id="1462526"/>
    <lineage>
        <taxon>Bacteria</taxon>
        <taxon>Bacillati</taxon>
        <taxon>Bacillota</taxon>
        <taxon>Bacilli</taxon>
        <taxon>Bacillales</taxon>
        <taxon>Bacillaceae</taxon>
        <taxon>Virgibacillus</taxon>
    </lineage>
</organism>
<evidence type="ECO:0008006" key="4">
    <source>
        <dbReference type="Google" id="ProtNLM"/>
    </source>
</evidence>
<protein>
    <recommendedName>
        <fullName evidence="4">Disulfide bond formation protein DsbD</fullName>
    </recommendedName>
</protein>
<dbReference type="EMBL" id="CCDP010000003">
    <property type="protein sequence ID" value="CDQ41522.1"/>
    <property type="molecule type" value="Genomic_DNA"/>
</dbReference>
<evidence type="ECO:0000313" key="2">
    <source>
        <dbReference type="EMBL" id="CDQ41522.1"/>
    </source>
</evidence>
<evidence type="ECO:0000313" key="3">
    <source>
        <dbReference type="Proteomes" id="UP000028875"/>
    </source>
</evidence>
<gene>
    <name evidence="2" type="ORF">BN990_03895</name>
</gene>
<name>A0A024QH27_9BACI</name>
<feature type="transmembrane region" description="Helical" evidence="1">
    <location>
        <begin position="67"/>
        <end position="87"/>
    </location>
</feature>
<dbReference type="AlphaFoldDB" id="A0A024QH27"/>
<sequence>MEKGEGKLNKQTFNIIGWILLLVMGVSWIVFGYSSWYLLLLPLSYISFSISDGSIKKLGKLSISQATLILFALAVSVGIVFGLIQLANYVINEKLHLTGVIKTVSQIIAIIISLYPVKLTFGSIVYKIYGDSNANKT</sequence>
<dbReference type="STRING" id="1462526.BN990_03895"/>